<dbReference type="InterPro" id="IPR038231">
    <property type="entry name" value="MepB-like_sf"/>
</dbReference>
<keyword evidence="2" id="KW-1185">Reference proteome</keyword>
<gene>
    <name evidence="1" type="ORF">G4177_27180</name>
</gene>
<accession>A0ABR9PV93</accession>
<reference evidence="1 2" key="1">
    <citation type="submission" date="2020-02" db="EMBL/GenBank/DDBJ databases">
        <authorList>
            <person name="Babadi Z.K."/>
            <person name="Risdian C."/>
            <person name="Ebrahimipour G.H."/>
            <person name="Wink J."/>
        </authorList>
    </citation>
    <scope>NUCLEOTIDE SEQUENCE [LARGE SCALE GENOMIC DNA]</scope>
    <source>
        <strain evidence="1 2">ZKHCc1 1396</strain>
    </source>
</reference>
<protein>
    <submittedName>
        <fullName evidence="1">MepB family protein</fullName>
    </submittedName>
</protein>
<comment type="caution">
    <text evidence="1">The sequence shown here is derived from an EMBL/GenBank/DDBJ whole genome shotgun (WGS) entry which is preliminary data.</text>
</comment>
<proteinExistence type="predicted"/>
<dbReference type="PIRSF" id="PIRSF032285">
    <property type="entry name" value="UCP032285"/>
    <property type="match status" value="1"/>
</dbReference>
<dbReference type="Pfam" id="PF08877">
    <property type="entry name" value="MepB-like"/>
    <property type="match status" value="1"/>
</dbReference>
<dbReference type="RefSeq" id="WP_193429066.1">
    <property type="nucleotide sequence ID" value="NZ_CBCSIP010000025.1"/>
</dbReference>
<dbReference type="Gene3D" id="3.40.1350.140">
    <property type="entry name" value="MepB-like"/>
    <property type="match status" value="1"/>
</dbReference>
<evidence type="ECO:0000313" key="2">
    <source>
        <dbReference type="Proteomes" id="UP001516472"/>
    </source>
</evidence>
<evidence type="ECO:0000313" key="1">
    <source>
        <dbReference type="EMBL" id="MBE4751857.1"/>
    </source>
</evidence>
<name>A0ABR9PV93_9BACT</name>
<dbReference type="EMBL" id="JAAIYO010000010">
    <property type="protein sequence ID" value="MBE4751857.1"/>
    <property type="molecule type" value="Genomic_DNA"/>
</dbReference>
<sequence length="179" mass="19603">MSAHLVDPALGHLPHDLLTALREAYAPAGMNVTTPALREEESAEYGACRFALDGRPIVFRVAKTTPTKVGQFVTLWKRPVPEGEIAPLDRDDGVAFVVVSVGDAEHRGQFVFTQKTLVDKGVMSRAHQGGKRAIRVYPPWSKPVVPEAIRTQKWQLQSFLQLPLGGSPDPAQVRKLFAG</sequence>
<dbReference type="Proteomes" id="UP001516472">
    <property type="component" value="Unassembled WGS sequence"/>
</dbReference>
<dbReference type="InterPro" id="IPR011235">
    <property type="entry name" value="MepB-like"/>
</dbReference>
<organism evidence="1 2">
    <name type="scientific">Corallococcus soli</name>
    <dbReference type="NCBI Taxonomy" id="2710757"/>
    <lineage>
        <taxon>Bacteria</taxon>
        <taxon>Pseudomonadati</taxon>
        <taxon>Myxococcota</taxon>
        <taxon>Myxococcia</taxon>
        <taxon>Myxococcales</taxon>
        <taxon>Cystobacterineae</taxon>
        <taxon>Myxococcaceae</taxon>
        <taxon>Corallococcus</taxon>
    </lineage>
</organism>